<evidence type="ECO:0000313" key="2">
    <source>
        <dbReference type="Proteomes" id="UP000789920"/>
    </source>
</evidence>
<dbReference type="Proteomes" id="UP000789920">
    <property type="component" value="Unassembled WGS sequence"/>
</dbReference>
<keyword evidence="2" id="KW-1185">Reference proteome</keyword>
<comment type="caution">
    <text evidence="1">The sequence shown here is derived from an EMBL/GenBank/DDBJ whole genome shotgun (WGS) entry which is preliminary data.</text>
</comment>
<feature type="non-terminal residue" evidence="1">
    <location>
        <position position="62"/>
    </location>
</feature>
<accession>A0ACA9S9F4</accession>
<proteinExistence type="predicted"/>
<dbReference type="EMBL" id="CAJVQC010095570">
    <property type="protein sequence ID" value="CAG8828475.1"/>
    <property type="molecule type" value="Genomic_DNA"/>
</dbReference>
<organism evidence="1 2">
    <name type="scientific">Racocetra persica</name>
    <dbReference type="NCBI Taxonomy" id="160502"/>
    <lineage>
        <taxon>Eukaryota</taxon>
        <taxon>Fungi</taxon>
        <taxon>Fungi incertae sedis</taxon>
        <taxon>Mucoromycota</taxon>
        <taxon>Glomeromycotina</taxon>
        <taxon>Glomeromycetes</taxon>
        <taxon>Diversisporales</taxon>
        <taxon>Gigasporaceae</taxon>
        <taxon>Racocetra</taxon>
    </lineage>
</organism>
<reference evidence="1" key="1">
    <citation type="submission" date="2021-06" db="EMBL/GenBank/DDBJ databases">
        <authorList>
            <person name="Kallberg Y."/>
            <person name="Tangrot J."/>
            <person name="Rosling A."/>
        </authorList>
    </citation>
    <scope>NUCLEOTIDE SEQUENCE</scope>
    <source>
        <strain evidence="1">MA461A</strain>
    </source>
</reference>
<feature type="non-terminal residue" evidence="1">
    <location>
        <position position="1"/>
    </location>
</feature>
<evidence type="ECO:0000313" key="1">
    <source>
        <dbReference type="EMBL" id="CAG8828475.1"/>
    </source>
</evidence>
<gene>
    <name evidence="1" type="ORF">RPERSI_LOCUS27252</name>
</gene>
<sequence length="62" mass="7068">PDYSHRITGSDNLFSGIYSQSEGTNVPKLTMNEQSEVNYWEEEIFYSVYRNCSYGFPGNSAS</sequence>
<name>A0ACA9S9F4_9GLOM</name>
<protein>
    <submittedName>
        <fullName evidence="1">23042_t:CDS:1</fullName>
    </submittedName>
</protein>